<evidence type="ECO:0000256" key="1">
    <source>
        <dbReference type="ARBA" id="ARBA00000681"/>
    </source>
</evidence>
<comment type="caution">
    <text evidence="16">The sequence shown here is derived from an EMBL/GenBank/DDBJ whole genome shotgun (WGS) entry which is preliminary data.</text>
</comment>
<feature type="domain" description="CBM6" evidence="14">
    <location>
        <begin position="245"/>
        <end position="363"/>
    </location>
</feature>
<protein>
    <recommendedName>
        <fullName evidence="4 10">Endo-1,4-beta-xylanase</fullName>
        <ecNumber evidence="4 10">3.2.1.8</ecNumber>
    </recommendedName>
</protein>
<dbReference type="PANTHER" id="PTHR46828">
    <property type="entry name" value="ENDO-1,4-BETA-XYLANASE A-RELATED"/>
    <property type="match status" value="1"/>
</dbReference>
<keyword evidence="13" id="KW-0732">Signal</keyword>
<keyword evidence="5 10" id="KW-0858">Xylan degradation</keyword>
<dbReference type="CDD" id="cd04078">
    <property type="entry name" value="CBM36_xylanase-like"/>
    <property type="match status" value="1"/>
</dbReference>
<accession>A0A7C2CT78</accession>
<dbReference type="InterPro" id="IPR018208">
    <property type="entry name" value="GH11_AS_1"/>
</dbReference>
<evidence type="ECO:0000256" key="13">
    <source>
        <dbReference type="SAM" id="SignalP"/>
    </source>
</evidence>
<dbReference type="Pfam" id="PF03422">
    <property type="entry name" value="CBM_6"/>
    <property type="match status" value="1"/>
</dbReference>
<name>A0A7C2CT78_DICTH</name>
<evidence type="ECO:0000313" key="16">
    <source>
        <dbReference type="EMBL" id="HGK22892.1"/>
    </source>
</evidence>
<evidence type="ECO:0000256" key="7">
    <source>
        <dbReference type="ARBA" id="ARBA00023277"/>
    </source>
</evidence>
<evidence type="ECO:0000256" key="9">
    <source>
        <dbReference type="ARBA" id="ARBA00023326"/>
    </source>
</evidence>
<dbReference type="Gene3D" id="2.60.120.260">
    <property type="entry name" value="Galactose-binding domain-like"/>
    <property type="match status" value="1"/>
</dbReference>
<dbReference type="PROSITE" id="PS51761">
    <property type="entry name" value="GH11_3"/>
    <property type="match status" value="1"/>
</dbReference>
<dbReference type="InterPro" id="IPR001137">
    <property type="entry name" value="Glyco_hydro_11"/>
</dbReference>
<feature type="region of interest" description="Disordered" evidence="12">
    <location>
        <begin position="223"/>
        <end position="244"/>
    </location>
</feature>
<dbReference type="SUPFAM" id="SSF49785">
    <property type="entry name" value="Galactose-binding domain-like"/>
    <property type="match status" value="1"/>
</dbReference>
<evidence type="ECO:0000256" key="8">
    <source>
        <dbReference type="ARBA" id="ARBA00023295"/>
    </source>
</evidence>
<comment type="similarity">
    <text evidence="3 10 11">Belongs to the glycosyl hydrolase 11 (cellulase G) family.</text>
</comment>
<dbReference type="Pfam" id="PF00457">
    <property type="entry name" value="Glyco_hydro_11"/>
    <property type="match status" value="1"/>
</dbReference>
<dbReference type="PRINTS" id="PR00911">
    <property type="entry name" value="GLHYDRLASE11"/>
</dbReference>
<dbReference type="PROSITE" id="PS00777">
    <property type="entry name" value="GH11_2"/>
    <property type="match status" value="1"/>
</dbReference>
<organism evidence="16">
    <name type="scientific">Dictyoglomus thermophilum</name>
    <dbReference type="NCBI Taxonomy" id="14"/>
    <lineage>
        <taxon>Bacteria</taxon>
        <taxon>Pseudomonadati</taxon>
        <taxon>Dictyoglomota</taxon>
        <taxon>Dictyoglomia</taxon>
        <taxon>Dictyoglomales</taxon>
        <taxon>Dictyoglomaceae</taxon>
        <taxon>Dictyoglomus</taxon>
    </lineage>
</organism>
<dbReference type="InterPro" id="IPR013320">
    <property type="entry name" value="ConA-like_dom_sf"/>
</dbReference>
<dbReference type="PROSITE" id="PS00776">
    <property type="entry name" value="GH11_1"/>
    <property type="match status" value="1"/>
</dbReference>
<keyword evidence="9 10" id="KW-0624">Polysaccharide degradation</keyword>
<feature type="domain" description="GH11" evidence="15">
    <location>
        <begin position="32"/>
        <end position="224"/>
    </location>
</feature>
<evidence type="ECO:0000256" key="4">
    <source>
        <dbReference type="ARBA" id="ARBA00012590"/>
    </source>
</evidence>
<dbReference type="GO" id="GO:0031176">
    <property type="term" value="F:endo-1,4-beta-xylanase activity"/>
    <property type="evidence" value="ECO:0007669"/>
    <property type="project" value="UniProtKB-UniRule"/>
</dbReference>
<feature type="signal peptide" evidence="13">
    <location>
        <begin position="1"/>
        <end position="27"/>
    </location>
</feature>
<reference evidence="16" key="1">
    <citation type="journal article" date="2020" name="mSystems">
        <title>Genome- and Community-Level Interaction Insights into Carbon Utilization and Element Cycling Functions of Hydrothermarchaeota in Hydrothermal Sediment.</title>
        <authorList>
            <person name="Zhou Z."/>
            <person name="Liu Y."/>
            <person name="Xu W."/>
            <person name="Pan J."/>
            <person name="Luo Z.H."/>
            <person name="Li M."/>
        </authorList>
    </citation>
    <scope>NUCLEOTIDE SEQUENCE [LARGE SCALE GENOMIC DNA]</scope>
    <source>
        <strain evidence="16">SpSt-70</strain>
    </source>
</reference>
<dbReference type="InterPro" id="IPR033119">
    <property type="entry name" value="GH11_AS_2"/>
</dbReference>
<dbReference type="UniPathway" id="UPA00114"/>
<sequence length="363" mass="40195">MCKMFLKKLSKLLLVVLLVAVYTQVNAQTSITLTSNASGTFDGYYYELWKDTGNTTMTVYTQGRFSCQWSNINNALFRTGKKYNQNWQSLGTIRITYSATYNPNGNSYLCIYGWSTNPLVEFYIVESWGNWRPPGATSLGQVTIDGGTYDIYRTTRVNQPSIVGTATFDQYWSVRTSKRTSGTVTVTDHFRAWANRGLNLGTIDQITLCVEGYQSSGSANITQNTFSQSSSSGSSGGSSGSTTTTRIECENMSLSGPYVSRITNPFNGIALYANGDTARATVNFPASRNYNFRLRGCGNNNNLARVDLRIDGRTVGTFYYQGTYPWEAPIDNVYVSAGSHTVEITVTADNGTWDVYADYLLIQ</sequence>
<gene>
    <name evidence="16" type="ORF">ENU78_00325</name>
</gene>
<evidence type="ECO:0000256" key="3">
    <source>
        <dbReference type="ARBA" id="ARBA00007792"/>
    </source>
</evidence>
<dbReference type="InterPro" id="IPR033123">
    <property type="entry name" value="GH11_dom"/>
</dbReference>
<comment type="pathway">
    <text evidence="2 10 11">Glycan degradation; xylan degradation.</text>
</comment>
<dbReference type="FunFam" id="2.60.120.180:FF:000001">
    <property type="entry name" value="Endo-1,4-beta-xylanase"/>
    <property type="match status" value="1"/>
</dbReference>
<keyword evidence="8 10" id="KW-0326">Glycosidase</keyword>
<dbReference type="EMBL" id="DTDV01000001">
    <property type="protein sequence ID" value="HGK22892.1"/>
    <property type="molecule type" value="Genomic_DNA"/>
</dbReference>
<feature type="active site" description="Nucleophile" evidence="10">
    <location>
        <position position="121"/>
    </location>
</feature>
<evidence type="ECO:0000259" key="14">
    <source>
        <dbReference type="PROSITE" id="PS51175"/>
    </source>
</evidence>
<evidence type="ECO:0000256" key="12">
    <source>
        <dbReference type="SAM" id="MobiDB-lite"/>
    </source>
</evidence>
<evidence type="ECO:0000256" key="2">
    <source>
        <dbReference type="ARBA" id="ARBA00004851"/>
    </source>
</evidence>
<dbReference type="InterPro" id="IPR005084">
    <property type="entry name" value="CBM6"/>
</dbReference>
<dbReference type="Gene3D" id="2.60.120.180">
    <property type="match status" value="1"/>
</dbReference>
<feature type="chain" id="PRO_5030161677" description="Endo-1,4-beta-xylanase" evidence="13">
    <location>
        <begin position="28"/>
        <end position="363"/>
    </location>
</feature>
<dbReference type="InterPro" id="IPR013319">
    <property type="entry name" value="GH11/12"/>
</dbReference>
<dbReference type="PANTHER" id="PTHR46828:SF2">
    <property type="entry name" value="ENDO-1,4-BETA-XYLANASE A-RELATED"/>
    <property type="match status" value="1"/>
</dbReference>
<dbReference type="PROSITE" id="PS51175">
    <property type="entry name" value="CBM6"/>
    <property type="match status" value="1"/>
</dbReference>
<dbReference type="SUPFAM" id="SSF49899">
    <property type="entry name" value="Concanavalin A-like lectins/glucanases"/>
    <property type="match status" value="1"/>
</dbReference>
<dbReference type="InterPro" id="IPR008979">
    <property type="entry name" value="Galactose-bd-like_sf"/>
</dbReference>
<dbReference type="EC" id="3.2.1.8" evidence="4 10"/>
<keyword evidence="7 10" id="KW-0119">Carbohydrate metabolism</keyword>
<dbReference type="AlphaFoldDB" id="A0A7C2CT78"/>
<evidence type="ECO:0000256" key="10">
    <source>
        <dbReference type="PROSITE-ProRule" id="PRU01097"/>
    </source>
</evidence>
<feature type="active site" description="Proton donor" evidence="10">
    <location>
        <position position="211"/>
    </location>
</feature>
<evidence type="ECO:0000256" key="6">
    <source>
        <dbReference type="ARBA" id="ARBA00022801"/>
    </source>
</evidence>
<keyword evidence="6 10" id="KW-0378">Hydrolase</keyword>
<evidence type="ECO:0000259" key="15">
    <source>
        <dbReference type="PROSITE" id="PS51761"/>
    </source>
</evidence>
<evidence type="ECO:0000256" key="5">
    <source>
        <dbReference type="ARBA" id="ARBA00022651"/>
    </source>
</evidence>
<evidence type="ECO:0000256" key="11">
    <source>
        <dbReference type="RuleBase" id="RU362015"/>
    </source>
</evidence>
<proteinExistence type="inferred from homology"/>
<dbReference type="GO" id="GO:0030246">
    <property type="term" value="F:carbohydrate binding"/>
    <property type="evidence" value="ECO:0007669"/>
    <property type="project" value="InterPro"/>
</dbReference>
<dbReference type="GO" id="GO:0045493">
    <property type="term" value="P:xylan catabolic process"/>
    <property type="evidence" value="ECO:0007669"/>
    <property type="project" value="UniProtKB-UniRule"/>
</dbReference>
<comment type="catalytic activity">
    <reaction evidence="1 10 11">
        <text>Endohydrolysis of (1-&gt;4)-beta-D-xylosidic linkages in xylans.</text>
        <dbReference type="EC" id="3.2.1.8"/>
    </reaction>
</comment>